<proteinExistence type="predicted"/>
<reference evidence="3 4" key="1">
    <citation type="submission" date="2015-02" db="EMBL/GenBank/DDBJ databases">
        <authorList>
            <person name="Chooi Y.-H."/>
        </authorList>
    </citation>
    <scope>NUCLEOTIDE SEQUENCE [LARGE SCALE GENOMIC DNA]</scope>
    <source>
        <strain evidence="3">E3</strain>
    </source>
</reference>
<evidence type="ECO:0000313" key="4">
    <source>
        <dbReference type="Proteomes" id="UP000039324"/>
    </source>
</evidence>
<dbReference type="InterPro" id="IPR049625">
    <property type="entry name" value="Glyco_transf_61_cat"/>
</dbReference>
<gene>
    <name evidence="3" type="ORF">PBRA_005304</name>
</gene>
<name>A0A0G4INF6_PLABS</name>
<dbReference type="EMBL" id="CDSF01000076">
    <property type="protein sequence ID" value="CEO96700.1"/>
    <property type="molecule type" value="Genomic_DNA"/>
</dbReference>
<dbReference type="OMA" id="GSHNECH"/>
<dbReference type="OrthoDB" id="2102136at2759"/>
<evidence type="ECO:0000256" key="1">
    <source>
        <dbReference type="SAM" id="MobiDB-lite"/>
    </source>
</evidence>
<feature type="region of interest" description="Disordered" evidence="1">
    <location>
        <begin position="1"/>
        <end position="21"/>
    </location>
</feature>
<accession>A0A0G4INF6</accession>
<dbReference type="Pfam" id="PF04577">
    <property type="entry name" value="Glyco_transf_61"/>
    <property type="match status" value="1"/>
</dbReference>
<organism evidence="3 4">
    <name type="scientific">Plasmodiophora brassicae</name>
    <name type="common">Clubroot disease agent</name>
    <dbReference type="NCBI Taxonomy" id="37360"/>
    <lineage>
        <taxon>Eukaryota</taxon>
        <taxon>Sar</taxon>
        <taxon>Rhizaria</taxon>
        <taxon>Endomyxa</taxon>
        <taxon>Phytomyxea</taxon>
        <taxon>Plasmodiophorida</taxon>
        <taxon>Plasmodiophoridae</taxon>
        <taxon>Plasmodiophora</taxon>
    </lineage>
</organism>
<evidence type="ECO:0000313" key="3">
    <source>
        <dbReference type="EMBL" id="CEO96700.1"/>
    </source>
</evidence>
<evidence type="ECO:0000259" key="2">
    <source>
        <dbReference type="Pfam" id="PF04577"/>
    </source>
</evidence>
<dbReference type="GO" id="GO:0016757">
    <property type="term" value="F:glycosyltransferase activity"/>
    <property type="evidence" value="ECO:0007669"/>
    <property type="project" value="InterPro"/>
</dbReference>
<sequence>MNTRSRTDNAVPSPGCPINSDDALQSFAVPDEIRQHPPVIIDGVPPPGLADHVFTQRPDFDYVDIRGTSLPGAVAVLNNAFVAQERAYVYNCDFQWTPGGCFGGNPPFDPIKHLDASRPREFLSGTVVSIVQVWGYGFYHFFMEQFMRLALVYDDVIADPSIRILAFTMGDASNFLFDLAGIDPSRVISYNENRVWFARRLIVPATTGCGQARSPAVQFFNRVFRQRWAARNGAHLVERDARLRIVVQKRSSSRSLSNHDDLVKALANTFPDADIVVYGPSESMDDAVRKHYVADLIVAPHGAGISNVVFADAARVAVIEIQPPTSNMADGSHNECHHQTVIALGARYERVVARSGTADTPMVVDVDEVIQAARAIATTARP</sequence>
<feature type="compositionally biased region" description="Polar residues" evidence="1">
    <location>
        <begin position="1"/>
        <end position="10"/>
    </location>
</feature>
<keyword evidence="4" id="KW-1185">Reference proteome</keyword>
<protein>
    <recommendedName>
        <fullName evidence="2">Glycosyltransferase 61 catalytic domain-containing protein</fullName>
    </recommendedName>
</protein>
<dbReference type="Proteomes" id="UP000039324">
    <property type="component" value="Unassembled WGS sequence"/>
</dbReference>
<dbReference type="AlphaFoldDB" id="A0A0G4INF6"/>
<feature type="domain" description="Glycosyltransferase 61 catalytic" evidence="2">
    <location>
        <begin position="138"/>
        <end position="314"/>
    </location>
</feature>